<organism evidence="1 2">
    <name type="scientific">Leptotrichia hongkongensis</name>
    <dbReference type="NCBI Taxonomy" id="554406"/>
    <lineage>
        <taxon>Bacteria</taxon>
        <taxon>Fusobacteriati</taxon>
        <taxon>Fusobacteriota</taxon>
        <taxon>Fusobacteriia</taxon>
        <taxon>Fusobacteriales</taxon>
        <taxon>Leptotrichiaceae</taxon>
        <taxon>Leptotrichia</taxon>
    </lineage>
</organism>
<gene>
    <name evidence="1" type="ORF">JMUB5056_1238</name>
</gene>
<protein>
    <recommendedName>
        <fullName evidence="3">Lipoprotein</fullName>
    </recommendedName>
</protein>
<evidence type="ECO:0000313" key="2">
    <source>
        <dbReference type="Proteomes" id="UP000321561"/>
    </source>
</evidence>
<dbReference type="AlphaFoldDB" id="A0A510LAM0"/>
<accession>A0A510LAM0</accession>
<evidence type="ECO:0008006" key="3">
    <source>
        <dbReference type="Google" id="ProtNLM"/>
    </source>
</evidence>
<reference evidence="1 2" key="1">
    <citation type="submission" date="2019-07" db="EMBL/GenBank/DDBJ databases">
        <title>Complete Genome Sequence of Leptotrichia hongkongensis Strain JMUB5056.</title>
        <authorList>
            <person name="Watanabe S."/>
            <person name="Cui L."/>
        </authorList>
    </citation>
    <scope>NUCLEOTIDE SEQUENCE [LARGE SCALE GENOMIC DNA]</scope>
    <source>
        <strain evidence="1 2">JMUB5056</strain>
    </source>
</reference>
<dbReference type="EMBL" id="AP019846">
    <property type="protein sequence ID" value="BBM59653.1"/>
    <property type="molecule type" value="Genomic_DNA"/>
</dbReference>
<dbReference type="Proteomes" id="UP000321561">
    <property type="component" value="Chromosome"/>
</dbReference>
<dbReference type="KEGG" id="lhg:JMUB5056_1238"/>
<proteinExistence type="predicted"/>
<name>A0A510LAM0_9FUSO</name>
<sequence length="76" mass="9006">MEYIFDLDNNNIKGDGIFMKKIIMLVILAMTLFSCELLDPSGWERAHQKAAERGRKCYEKRSGYIYCEDRYGNREF</sequence>
<evidence type="ECO:0000313" key="1">
    <source>
        <dbReference type="EMBL" id="BBM59653.1"/>
    </source>
</evidence>